<evidence type="ECO:0000256" key="2">
    <source>
        <dbReference type="ARBA" id="ARBA00023125"/>
    </source>
</evidence>
<dbReference type="Gene3D" id="1.10.260.40">
    <property type="entry name" value="lambda repressor-like DNA-binding domains"/>
    <property type="match status" value="1"/>
</dbReference>
<dbReference type="EMBL" id="DVLF01000107">
    <property type="protein sequence ID" value="HIT50066.1"/>
    <property type="molecule type" value="Genomic_DNA"/>
</dbReference>
<keyword evidence="1" id="KW-0805">Transcription regulation</keyword>
<feature type="domain" description="HTH lacI-type" evidence="4">
    <location>
        <begin position="1"/>
        <end position="58"/>
    </location>
</feature>
<evidence type="ECO:0000259" key="4">
    <source>
        <dbReference type="PROSITE" id="PS50932"/>
    </source>
</evidence>
<dbReference type="AlphaFoldDB" id="A0A9D1GSQ9"/>
<dbReference type="GO" id="GO:0003700">
    <property type="term" value="F:DNA-binding transcription factor activity"/>
    <property type="evidence" value="ECO:0007669"/>
    <property type="project" value="TreeGrafter"/>
</dbReference>
<evidence type="ECO:0000313" key="6">
    <source>
        <dbReference type="Proteomes" id="UP000886758"/>
    </source>
</evidence>
<dbReference type="PANTHER" id="PTHR30146">
    <property type="entry name" value="LACI-RELATED TRANSCRIPTIONAL REPRESSOR"/>
    <property type="match status" value="1"/>
</dbReference>
<protein>
    <submittedName>
        <fullName evidence="5">LacI family DNA-binding transcriptional regulator</fullName>
    </submittedName>
</protein>
<evidence type="ECO:0000256" key="3">
    <source>
        <dbReference type="ARBA" id="ARBA00023163"/>
    </source>
</evidence>
<accession>A0A9D1GSQ9</accession>
<dbReference type="InterPro" id="IPR000843">
    <property type="entry name" value="HTH_LacI"/>
</dbReference>
<reference evidence="5" key="2">
    <citation type="journal article" date="2021" name="PeerJ">
        <title>Extensive microbial diversity within the chicken gut microbiome revealed by metagenomics and culture.</title>
        <authorList>
            <person name="Gilroy R."/>
            <person name="Ravi A."/>
            <person name="Getino M."/>
            <person name="Pursley I."/>
            <person name="Horton D.L."/>
            <person name="Alikhan N.F."/>
            <person name="Baker D."/>
            <person name="Gharbi K."/>
            <person name="Hall N."/>
            <person name="Watson M."/>
            <person name="Adriaenssens E.M."/>
            <person name="Foster-Nyarko E."/>
            <person name="Jarju S."/>
            <person name="Secka A."/>
            <person name="Antonio M."/>
            <person name="Oren A."/>
            <person name="Chaudhuri R.R."/>
            <person name="La Ragione R."/>
            <person name="Hildebrand F."/>
            <person name="Pallen M.J."/>
        </authorList>
    </citation>
    <scope>NUCLEOTIDE SEQUENCE</scope>
    <source>
        <strain evidence="5">ChiW17-6978</strain>
    </source>
</reference>
<dbReference type="Proteomes" id="UP000886758">
    <property type="component" value="Unassembled WGS sequence"/>
</dbReference>
<keyword evidence="2 5" id="KW-0238">DNA-binding</keyword>
<dbReference type="CDD" id="cd01392">
    <property type="entry name" value="HTH_LacI"/>
    <property type="match status" value="1"/>
</dbReference>
<organism evidence="5 6">
    <name type="scientific">Candidatus Pelethenecus faecipullorum</name>
    <dbReference type="NCBI Taxonomy" id="2840900"/>
    <lineage>
        <taxon>Bacteria</taxon>
        <taxon>Bacillati</taxon>
        <taxon>Mycoplasmatota</taxon>
        <taxon>Mollicutes</taxon>
        <taxon>Candidatus Pelethenecus</taxon>
    </lineage>
</organism>
<dbReference type="GO" id="GO:0000976">
    <property type="term" value="F:transcription cis-regulatory region binding"/>
    <property type="evidence" value="ECO:0007669"/>
    <property type="project" value="TreeGrafter"/>
</dbReference>
<dbReference type="InterPro" id="IPR046335">
    <property type="entry name" value="LacI/GalR-like_sensor"/>
</dbReference>
<dbReference type="Gene3D" id="3.40.50.2300">
    <property type="match status" value="2"/>
</dbReference>
<dbReference type="SMART" id="SM00354">
    <property type="entry name" value="HTH_LACI"/>
    <property type="match status" value="1"/>
</dbReference>
<dbReference type="CDD" id="cd06267">
    <property type="entry name" value="PBP1_LacI_sugar_binding-like"/>
    <property type="match status" value="1"/>
</dbReference>
<keyword evidence="3" id="KW-0804">Transcription</keyword>
<dbReference type="InterPro" id="IPR028082">
    <property type="entry name" value="Peripla_BP_I"/>
</dbReference>
<dbReference type="SUPFAM" id="SSF47413">
    <property type="entry name" value="lambda repressor-like DNA-binding domains"/>
    <property type="match status" value="1"/>
</dbReference>
<dbReference type="InterPro" id="IPR010982">
    <property type="entry name" value="Lambda_DNA-bd_dom_sf"/>
</dbReference>
<dbReference type="PANTHER" id="PTHR30146:SF24">
    <property type="entry name" value="XYLOSE OPERON REGULATORY PROTEIN"/>
    <property type="match status" value="1"/>
</dbReference>
<sequence>MKIKDIAQALHLSVSTVSKALNGAFDVSKETKEMVLAYAKEHGYKFKDERLTVKSMRRLCVLYDNIEPTSQSSIIFPLAIAFSKYANEMNFEVIPASIDVIHTSYDAFMKENNFDGAFIAGLNYQSPLLEELKQTKFPTVLYDHVLEGNKIATINNENINTISKLVCLLYEQGHRNIGFIHGDKNSFVSNERFAGYIIGQMMNELNYCPRYVYFGEFNEQSGFKAASYFAQTDVTAIICSADIIAVGLIKGLEKEHLFVPQDISVTGYDDLDIATYLKPSLTTVRQDIDLIGEKALSLLLSMMMNRSSQRLVINGEIIQRESTGPAKER</sequence>
<evidence type="ECO:0000256" key="1">
    <source>
        <dbReference type="ARBA" id="ARBA00023015"/>
    </source>
</evidence>
<dbReference type="PROSITE" id="PS50932">
    <property type="entry name" value="HTH_LACI_2"/>
    <property type="match status" value="1"/>
</dbReference>
<gene>
    <name evidence="5" type="ORF">IAD46_03465</name>
</gene>
<comment type="caution">
    <text evidence="5">The sequence shown here is derived from an EMBL/GenBank/DDBJ whole genome shotgun (WGS) entry which is preliminary data.</text>
</comment>
<proteinExistence type="predicted"/>
<dbReference type="SUPFAM" id="SSF53822">
    <property type="entry name" value="Periplasmic binding protein-like I"/>
    <property type="match status" value="1"/>
</dbReference>
<dbReference type="Pfam" id="PF13377">
    <property type="entry name" value="Peripla_BP_3"/>
    <property type="match status" value="1"/>
</dbReference>
<dbReference type="Pfam" id="PF00356">
    <property type="entry name" value="LacI"/>
    <property type="match status" value="1"/>
</dbReference>
<name>A0A9D1GSQ9_9MOLU</name>
<reference evidence="5" key="1">
    <citation type="submission" date="2020-10" db="EMBL/GenBank/DDBJ databases">
        <authorList>
            <person name="Gilroy R."/>
        </authorList>
    </citation>
    <scope>NUCLEOTIDE SEQUENCE</scope>
    <source>
        <strain evidence="5">ChiW17-6978</strain>
    </source>
</reference>
<evidence type="ECO:0000313" key="5">
    <source>
        <dbReference type="EMBL" id="HIT50066.1"/>
    </source>
</evidence>